<dbReference type="NCBIfam" id="NF033887">
    <property type="entry name" value="conj_TraX"/>
    <property type="match status" value="1"/>
</dbReference>
<evidence type="ECO:0000256" key="2">
    <source>
        <dbReference type="SAM" id="Phobius"/>
    </source>
</evidence>
<keyword evidence="2" id="KW-0812">Transmembrane</keyword>
<sequence length="169" mass="19484">MKKIYKVTWYAANVLLPLSETARILRTMKYSGSKLAEQARRLKQEKQTASNEILSFDEAIKISGMSHETLIRRYLSTKRIWLMLFGVAVIFIVLLPFATLMVEGPVSGTLTVRVMSMAFMLVGFAGLMFARALNSQYHLWQLQARYLGTFAEWKAAGHWLRDIFSWQLR</sequence>
<evidence type="ECO:0000313" key="3">
    <source>
        <dbReference type="EMBL" id="MBC3214625.1"/>
    </source>
</evidence>
<feature type="transmembrane region" description="Helical" evidence="2">
    <location>
        <begin position="114"/>
        <end position="133"/>
    </location>
</feature>
<evidence type="ECO:0000256" key="1">
    <source>
        <dbReference type="SAM" id="Coils"/>
    </source>
</evidence>
<name>A0AAW3WTR9_SERFO</name>
<keyword evidence="1" id="KW-0175">Coiled coil</keyword>
<dbReference type="Proteomes" id="UP000659084">
    <property type="component" value="Unassembled WGS sequence"/>
</dbReference>
<dbReference type="InterPro" id="IPR049599">
    <property type="entry name" value="TraX-like"/>
</dbReference>
<keyword evidence="2" id="KW-0472">Membrane</keyword>
<proteinExistence type="predicted"/>
<protein>
    <submittedName>
        <fullName evidence="3">Conjugal transfer protein TraX</fullName>
    </submittedName>
</protein>
<comment type="caution">
    <text evidence="3">The sequence shown here is derived from an EMBL/GenBank/DDBJ whole genome shotgun (WGS) entry which is preliminary data.</text>
</comment>
<organism evidence="3 4">
    <name type="scientific">Serratia fonticola</name>
    <dbReference type="NCBI Taxonomy" id="47917"/>
    <lineage>
        <taxon>Bacteria</taxon>
        <taxon>Pseudomonadati</taxon>
        <taxon>Pseudomonadota</taxon>
        <taxon>Gammaproteobacteria</taxon>
        <taxon>Enterobacterales</taxon>
        <taxon>Yersiniaceae</taxon>
        <taxon>Serratia</taxon>
    </lineage>
</organism>
<dbReference type="RefSeq" id="WP_161713067.1">
    <property type="nucleotide sequence ID" value="NZ_JAABOX010000032.1"/>
</dbReference>
<dbReference type="EMBL" id="JACNYO010000026">
    <property type="protein sequence ID" value="MBC3214625.1"/>
    <property type="molecule type" value="Genomic_DNA"/>
</dbReference>
<feature type="coiled-coil region" evidence="1">
    <location>
        <begin position="32"/>
        <end position="59"/>
    </location>
</feature>
<reference evidence="3" key="1">
    <citation type="submission" date="2020-08" db="EMBL/GenBank/DDBJ databases">
        <title>Food and environmental bacterial isolates.</title>
        <authorList>
            <person name="Richter L."/>
            <person name="Du Plessis E.M."/>
            <person name="Duvenage S."/>
            <person name="Allam M."/>
            <person name="Korsten L."/>
        </authorList>
    </citation>
    <scope>NUCLEOTIDE SEQUENCE</scope>
    <source>
        <strain evidence="3">UPMP2127</strain>
    </source>
</reference>
<feature type="transmembrane region" description="Helical" evidence="2">
    <location>
        <begin position="80"/>
        <end position="102"/>
    </location>
</feature>
<evidence type="ECO:0000313" key="4">
    <source>
        <dbReference type="Proteomes" id="UP000659084"/>
    </source>
</evidence>
<dbReference type="AlphaFoldDB" id="A0AAW3WTR9"/>
<gene>
    <name evidence="3" type="primary">traX</name>
    <name evidence="3" type="ORF">H8J20_21025</name>
</gene>
<keyword evidence="2" id="KW-1133">Transmembrane helix</keyword>
<accession>A0AAW3WTR9</accession>